<dbReference type="EMBL" id="CABPSJ010000006">
    <property type="protein sequence ID" value="VVE37859.1"/>
    <property type="molecule type" value="Genomic_DNA"/>
</dbReference>
<accession>A0A5E4XMZ5</accession>
<dbReference type="GO" id="GO:0006310">
    <property type="term" value="P:DNA recombination"/>
    <property type="evidence" value="ECO:0007669"/>
    <property type="project" value="InterPro"/>
</dbReference>
<dbReference type="InterPro" id="IPR013762">
    <property type="entry name" value="Integrase-like_cat_sf"/>
</dbReference>
<name>A0A5E4XMZ5_9BURK</name>
<organism evidence="1 2">
    <name type="scientific">Pandoraea communis</name>
    <dbReference type="NCBI Taxonomy" id="2508297"/>
    <lineage>
        <taxon>Bacteria</taxon>
        <taxon>Pseudomonadati</taxon>
        <taxon>Pseudomonadota</taxon>
        <taxon>Betaproteobacteria</taxon>
        <taxon>Burkholderiales</taxon>
        <taxon>Burkholderiaceae</taxon>
        <taxon>Pandoraea</taxon>
    </lineage>
</organism>
<evidence type="ECO:0000313" key="1">
    <source>
        <dbReference type="EMBL" id="VVE37859.1"/>
    </source>
</evidence>
<dbReference type="AlphaFoldDB" id="A0A5E4XMZ5"/>
<dbReference type="Proteomes" id="UP000337189">
    <property type="component" value="Unassembled WGS sequence"/>
</dbReference>
<reference evidence="1 2" key="1">
    <citation type="submission" date="2019-08" db="EMBL/GenBank/DDBJ databases">
        <authorList>
            <person name="Peeters C."/>
        </authorList>
    </citation>
    <scope>NUCLEOTIDE SEQUENCE [LARGE SCALE GENOMIC DNA]</scope>
    <source>
        <strain evidence="1 2">LMG 31110</strain>
    </source>
</reference>
<evidence type="ECO:0000313" key="2">
    <source>
        <dbReference type="Proteomes" id="UP000337189"/>
    </source>
</evidence>
<gene>
    <name evidence="1" type="ORF">PCO31110_04034</name>
</gene>
<proteinExistence type="predicted"/>
<protein>
    <recommendedName>
        <fullName evidence="3">Integrase</fullName>
    </recommendedName>
</protein>
<sequence>MSVKLFELTFKITDSVATPDHVYYRPPHWPPPADWIVSEDVHGNPLSSWGGPVWDFSASAGKNFKLDFAGGRHGRSAPPLNPENQHLLRLWTTWIIWGPRSSQGWASLKSRFNLLRRIVVLCDQEGILATSLARYPKLLERVPGLYSVSSERQRILATLDRLHQAEAQIGHAPVDEWALAFLSKAFADANSNDADEEQTAYIPPRIWIYQLSRLRQCLDDFLDHRQRIEDCFNFCVDAYANNFGSLEAALIRKAKRNNFLPFTVQQNKRAGIRNGRKFHGRFELTARRFGIDVLIKKWISPHQANGFDIRSFTKYMTLVQSAGLAYIANFTLQRREEVGSLRADCLTWDFDEVFGRIAVICGETTKTDPDSDARWPTSPNVEVAVEAMTVIARLRMRCAAVNPEVHCSEEDRANPYLSHIAFEPWSSVQPGWKPYSTLPPVPSYQSVMRRYPHLFDAEVLRITEDDLTTARKFTPNLDKGGKFKVGEIWPLALHMLRRTGAINMFASGLVCESSIQVMMKHATPIQTRYYGKHYSRARFSADYEEQTVAARYEVMARQMEAFVEDRYVPASGEQRKQEIAVSLIGLKDFNSLLRACRKGEVSFRETRLGGCTKRGHCEYGGIESISRCAGGDGGKPCGEAIYDRKKRSSVERQLESVERKIAEAQPFSPRERALQSEAQGLRNYLNVIHN</sequence>
<dbReference type="GO" id="GO:0015074">
    <property type="term" value="P:DNA integration"/>
    <property type="evidence" value="ECO:0007669"/>
    <property type="project" value="InterPro"/>
</dbReference>
<dbReference type="Gene3D" id="1.10.443.10">
    <property type="entry name" value="Intergrase catalytic core"/>
    <property type="match status" value="1"/>
</dbReference>
<evidence type="ECO:0008006" key="3">
    <source>
        <dbReference type="Google" id="ProtNLM"/>
    </source>
</evidence>
<dbReference type="GO" id="GO:0003677">
    <property type="term" value="F:DNA binding"/>
    <property type="evidence" value="ECO:0007669"/>
    <property type="project" value="InterPro"/>
</dbReference>